<keyword evidence="3" id="KW-1185">Reference proteome</keyword>
<dbReference type="RefSeq" id="WP_338223957.1">
    <property type="nucleotide sequence ID" value="NZ_BTPD01000005.1"/>
</dbReference>
<dbReference type="Proteomes" id="UP001338309">
    <property type="component" value="Unassembled WGS sequence"/>
</dbReference>
<evidence type="ECO:0000313" key="3">
    <source>
        <dbReference type="Proteomes" id="UP001338309"/>
    </source>
</evidence>
<evidence type="ECO:0000313" key="2">
    <source>
        <dbReference type="EMBL" id="GMQ29236.1"/>
    </source>
</evidence>
<dbReference type="Pfam" id="PF13657">
    <property type="entry name" value="Couple_hipA"/>
    <property type="match status" value="1"/>
</dbReference>
<gene>
    <name evidence="2" type="ORF">Aconfl_18790</name>
</gene>
<evidence type="ECO:0000259" key="1">
    <source>
        <dbReference type="Pfam" id="PF13657"/>
    </source>
</evidence>
<accession>A0ABQ6PNJ2</accession>
<reference evidence="2 3" key="1">
    <citation type="submission" date="2023-08" db="EMBL/GenBank/DDBJ databases">
        <title>Draft genome sequence of Algoriphagus confluentis.</title>
        <authorList>
            <person name="Takatani N."/>
            <person name="Hosokawa M."/>
            <person name="Sawabe T."/>
        </authorList>
    </citation>
    <scope>NUCLEOTIDE SEQUENCE [LARGE SCALE GENOMIC DNA]</scope>
    <source>
        <strain evidence="2 3">NBRC 111222</strain>
    </source>
</reference>
<protein>
    <submittedName>
        <fullName evidence="2">HipA N-terminal domain-containing protein</fullName>
    </submittedName>
</protein>
<name>A0ABQ6PNJ2_9BACT</name>
<comment type="caution">
    <text evidence="2">The sequence shown here is derived from an EMBL/GenBank/DDBJ whole genome shotgun (WGS) entry which is preliminary data.</text>
</comment>
<sequence>MSRAAVLRNGEQVGLLIKESPKRYRFVYDEAWLNDPTKPSISLTLPKVQKEFVSVHLFPFFFNLLSEGVNLKLQARRLQIDENDFFSLLLQTSTTDTIGAVTIQEL</sequence>
<dbReference type="InterPro" id="IPR017508">
    <property type="entry name" value="HipA_N1"/>
</dbReference>
<dbReference type="NCBIfam" id="TIGR03071">
    <property type="entry name" value="couple_hipA"/>
    <property type="match status" value="1"/>
</dbReference>
<proteinExistence type="predicted"/>
<organism evidence="2 3">
    <name type="scientific">Algoriphagus confluentis</name>
    <dbReference type="NCBI Taxonomy" id="1697556"/>
    <lineage>
        <taxon>Bacteria</taxon>
        <taxon>Pseudomonadati</taxon>
        <taxon>Bacteroidota</taxon>
        <taxon>Cytophagia</taxon>
        <taxon>Cytophagales</taxon>
        <taxon>Cyclobacteriaceae</taxon>
        <taxon>Algoriphagus</taxon>
    </lineage>
</organism>
<dbReference type="EMBL" id="BTPD01000005">
    <property type="protein sequence ID" value="GMQ29236.1"/>
    <property type="molecule type" value="Genomic_DNA"/>
</dbReference>
<feature type="domain" description="HipA N-terminal subdomain 1" evidence="1">
    <location>
        <begin position="5"/>
        <end position="103"/>
    </location>
</feature>